<dbReference type="InterPro" id="IPR015813">
    <property type="entry name" value="Pyrv/PenolPyrv_kinase-like_dom"/>
</dbReference>
<organism evidence="5 6">
    <name type="scientific">Candidatus Enterocloster faecavium</name>
    <dbReference type="NCBI Taxonomy" id="2838560"/>
    <lineage>
        <taxon>Bacteria</taxon>
        <taxon>Bacillati</taxon>
        <taxon>Bacillota</taxon>
        <taxon>Clostridia</taxon>
        <taxon>Lachnospirales</taxon>
        <taxon>Lachnospiraceae</taxon>
        <taxon>Enterocloster</taxon>
    </lineage>
</organism>
<evidence type="ECO:0000256" key="2">
    <source>
        <dbReference type="ARBA" id="ARBA00022723"/>
    </source>
</evidence>
<gene>
    <name evidence="5" type="ORF">H9716_04075</name>
</gene>
<evidence type="ECO:0000256" key="3">
    <source>
        <dbReference type="ARBA" id="ARBA00023239"/>
    </source>
</evidence>
<keyword evidence="2" id="KW-0479">Metal-binding</keyword>
<reference evidence="5" key="2">
    <citation type="submission" date="2021-04" db="EMBL/GenBank/DDBJ databases">
        <authorList>
            <person name="Gilroy R."/>
        </authorList>
    </citation>
    <scope>NUCLEOTIDE SEQUENCE</scope>
    <source>
        <strain evidence="5">CHK188-4685</strain>
    </source>
</reference>
<dbReference type="GO" id="GO:0005737">
    <property type="term" value="C:cytoplasm"/>
    <property type="evidence" value="ECO:0007669"/>
    <property type="project" value="TreeGrafter"/>
</dbReference>
<sequence length="254" mass="28271">MRDNLVKERLKKGECVFGVFANGLSPEMMEIMTLAGFDFIVIDSEHASSSPETNRLLLMAADGRGEDVFIRVPNKISSSILQNLDVGAKGLLVPQVNSRKEAEQVVYDAKYFPEGMRGVATPRASDYGMSVPIKDYMKWANENLLIAVQCENIKCLDELDDIAAVEGIDVIFIGPFDLSQSMGIPGQVYDEKIEHVMELVLNATKKHGKYAGIYTGSVEMAKKYRDMGFQYIIVGSDIKHFSTECRRVVKELKG</sequence>
<comment type="similarity">
    <text evidence="1">Belongs to the HpcH/HpaI aldolase family.</text>
</comment>
<dbReference type="InterPro" id="IPR005000">
    <property type="entry name" value="Aldolase/citrate-lyase_domain"/>
</dbReference>
<dbReference type="Gene3D" id="3.20.20.60">
    <property type="entry name" value="Phosphoenolpyruvate-binding domains"/>
    <property type="match status" value="1"/>
</dbReference>
<feature type="domain" description="HpcH/HpaI aldolase/citrate lyase" evidence="4">
    <location>
        <begin position="17"/>
        <end position="242"/>
    </location>
</feature>
<evidence type="ECO:0000259" key="4">
    <source>
        <dbReference type="Pfam" id="PF03328"/>
    </source>
</evidence>
<dbReference type="Pfam" id="PF03328">
    <property type="entry name" value="HpcH_HpaI"/>
    <property type="match status" value="1"/>
</dbReference>
<keyword evidence="3" id="KW-0456">Lyase</keyword>
<dbReference type="InterPro" id="IPR050251">
    <property type="entry name" value="HpcH-HpaI_aldolase"/>
</dbReference>
<dbReference type="EMBL" id="DWYS01000052">
    <property type="protein sequence ID" value="HJB07021.1"/>
    <property type="molecule type" value="Genomic_DNA"/>
</dbReference>
<comment type="caution">
    <text evidence="5">The sequence shown here is derived from an EMBL/GenBank/DDBJ whole genome shotgun (WGS) entry which is preliminary data.</text>
</comment>
<evidence type="ECO:0000313" key="5">
    <source>
        <dbReference type="EMBL" id="HJB07021.1"/>
    </source>
</evidence>
<evidence type="ECO:0000256" key="1">
    <source>
        <dbReference type="ARBA" id="ARBA00005568"/>
    </source>
</evidence>
<dbReference type="SUPFAM" id="SSF51621">
    <property type="entry name" value="Phosphoenolpyruvate/pyruvate domain"/>
    <property type="match status" value="1"/>
</dbReference>
<dbReference type="Proteomes" id="UP000886804">
    <property type="component" value="Unassembled WGS sequence"/>
</dbReference>
<protein>
    <recommendedName>
        <fullName evidence="4">HpcH/HpaI aldolase/citrate lyase domain-containing protein</fullName>
    </recommendedName>
</protein>
<dbReference type="InterPro" id="IPR040442">
    <property type="entry name" value="Pyrv_kinase-like_dom_sf"/>
</dbReference>
<dbReference type="PANTHER" id="PTHR30502:SF0">
    <property type="entry name" value="PHOSPHOENOLPYRUVATE CARBOXYLASE FAMILY PROTEIN"/>
    <property type="match status" value="1"/>
</dbReference>
<proteinExistence type="inferred from homology"/>
<name>A0A9D2L6Y4_9FIRM</name>
<dbReference type="GO" id="GO:0016832">
    <property type="term" value="F:aldehyde-lyase activity"/>
    <property type="evidence" value="ECO:0007669"/>
    <property type="project" value="TreeGrafter"/>
</dbReference>
<evidence type="ECO:0000313" key="6">
    <source>
        <dbReference type="Proteomes" id="UP000886804"/>
    </source>
</evidence>
<reference evidence="5" key="1">
    <citation type="journal article" date="2021" name="PeerJ">
        <title>Extensive microbial diversity within the chicken gut microbiome revealed by metagenomics and culture.</title>
        <authorList>
            <person name="Gilroy R."/>
            <person name="Ravi A."/>
            <person name="Getino M."/>
            <person name="Pursley I."/>
            <person name="Horton D.L."/>
            <person name="Alikhan N.F."/>
            <person name="Baker D."/>
            <person name="Gharbi K."/>
            <person name="Hall N."/>
            <person name="Watson M."/>
            <person name="Adriaenssens E.M."/>
            <person name="Foster-Nyarko E."/>
            <person name="Jarju S."/>
            <person name="Secka A."/>
            <person name="Antonio M."/>
            <person name="Oren A."/>
            <person name="Chaudhuri R.R."/>
            <person name="La Ragione R."/>
            <person name="Hildebrand F."/>
            <person name="Pallen M.J."/>
        </authorList>
    </citation>
    <scope>NUCLEOTIDE SEQUENCE</scope>
    <source>
        <strain evidence="5">CHK188-4685</strain>
    </source>
</reference>
<accession>A0A9D2L6Y4</accession>
<dbReference type="AlphaFoldDB" id="A0A9D2L6Y4"/>
<dbReference type="PANTHER" id="PTHR30502">
    <property type="entry name" value="2-KETO-3-DEOXY-L-RHAMNONATE ALDOLASE"/>
    <property type="match status" value="1"/>
</dbReference>
<dbReference type="GO" id="GO:0046872">
    <property type="term" value="F:metal ion binding"/>
    <property type="evidence" value="ECO:0007669"/>
    <property type="project" value="UniProtKB-KW"/>
</dbReference>